<sequence>MQFDAELLLLAMAPVFLACIGWEAWHLRRTRPGESIYSWRDTFCNAALALMQQAADKLAWLAIIPVYAFFHEHYRIHTWQASWASFGVLFVAQDLLYYVFHRCSHRVRWLWAAHVVHHSSERMNFSTAFRQSLMYPLAGMWLFWIPLAVLGFPPKQIVAIVLINLGFQFFVHTQAIGKLGWLEYMFNTPSIHRVHHARNDCYIDRSYPGVLVMLDRVFGSYVDEHPHHAPVYGIVEPLHTYNPLKATFHEWASMATDFASLAVGATGRVHCLRRPRGLRTIMRAARPVRLRPARLRAKRQTNSRTRVQTIRPRFKRSADRRRFCKLSPRRRRGGRCLQHMAQGPHKRGDVVNMNQSASKKHQFIRVTQIALASAAFALLAACGGGGDDNNNSNGSTPAGGVKLQVVSFGDSLSDVGTYSPVIQSSFGGGRFTTNPGEVWTQKVAEYYGDTLKPAYLGGFGKPLAAAGGYGYAQGGSDVVNAQGQGWAPNNMAATTVPVVTQVDQYLSAHTSFNSNQLVLVNGGANDIFQFAGTPANLTALGVALQTDFVTLVKTGKLPNSQAGKVAFIVDYLQNLPNPQIAQAAVALATKVQTIVNSGATHVVVSTVPDIGNAPLGVAAEAQTAGSGALLSAITAAYNYMLGQKLKELGVAGTGKVIVVDAFTWLDQQLPNYQALGFTVSNTGTACNLASMESNATAYAKANPSATNGLTPEQYGAQFGSSLFCSPQTYTVAGADQTYMFADTVHPSTHTHALFAQYVQQQIAASGLGK</sequence>
<name>A0A6J5FGM0_9BURK</name>
<reference evidence="9 10" key="1">
    <citation type="submission" date="2020-04" db="EMBL/GenBank/DDBJ databases">
        <authorList>
            <person name="De Canck E."/>
        </authorList>
    </citation>
    <scope>NUCLEOTIDE SEQUENCE [LARGE SCALE GENOMIC DNA]</scope>
    <source>
        <strain evidence="9 10">LMG 27177</strain>
    </source>
</reference>
<feature type="transmembrane region" description="Helical" evidence="7">
    <location>
        <begin position="82"/>
        <end position="100"/>
    </location>
</feature>
<evidence type="ECO:0000256" key="1">
    <source>
        <dbReference type="ARBA" id="ARBA00004127"/>
    </source>
</evidence>
<evidence type="ECO:0000256" key="3">
    <source>
        <dbReference type="ARBA" id="ARBA00022989"/>
    </source>
</evidence>
<dbReference type="GO" id="GO:0050479">
    <property type="term" value="F:glyceryl-ether monooxygenase activity"/>
    <property type="evidence" value="ECO:0007669"/>
    <property type="project" value="TreeGrafter"/>
</dbReference>
<keyword evidence="2 7" id="KW-0812">Transmembrane</keyword>
<dbReference type="EMBL" id="CADIKI010000002">
    <property type="protein sequence ID" value="CAB3779887.1"/>
    <property type="molecule type" value="Genomic_DNA"/>
</dbReference>
<dbReference type="GO" id="GO:0016020">
    <property type="term" value="C:membrane"/>
    <property type="evidence" value="ECO:0007669"/>
    <property type="project" value="GOC"/>
</dbReference>
<dbReference type="GO" id="GO:0016788">
    <property type="term" value="F:hydrolase activity, acting on ester bonds"/>
    <property type="evidence" value="ECO:0007669"/>
    <property type="project" value="InterPro"/>
</dbReference>
<keyword evidence="6 7" id="KW-0472">Membrane</keyword>
<dbReference type="InterPro" id="IPR036514">
    <property type="entry name" value="SGNH_hydro_sf"/>
</dbReference>
<comment type="subcellular location">
    <subcellularLocation>
        <location evidence="1">Endomembrane system</location>
        <topology evidence="1">Multi-pass membrane protein</topology>
    </subcellularLocation>
</comment>
<keyword evidence="3 7" id="KW-1133">Transmembrane helix</keyword>
<feature type="domain" description="Fatty acid hydroxylase" evidence="8">
    <location>
        <begin position="88"/>
        <end position="220"/>
    </location>
</feature>
<evidence type="ECO:0000256" key="5">
    <source>
        <dbReference type="ARBA" id="ARBA00023098"/>
    </source>
</evidence>
<dbReference type="InterPro" id="IPR006694">
    <property type="entry name" value="Fatty_acid_hydroxylase"/>
</dbReference>
<gene>
    <name evidence="9" type="ORF">LMG27177_00808</name>
</gene>
<dbReference type="GO" id="GO:0006643">
    <property type="term" value="P:membrane lipid metabolic process"/>
    <property type="evidence" value="ECO:0007669"/>
    <property type="project" value="TreeGrafter"/>
</dbReference>
<feature type="transmembrane region" description="Helical" evidence="7">
    <location>
        <begin position="132"/>
        <end position="151"/>
    </location>
</feature>
<dbReference type="PANTHER" id="PTHR21624:SF1">
    <property type="entry name" value="ALKYLGLYCEROL MONOOXYGENASE"/>
    <property type="match status" value="1"/>
</dbReference>
<accession>A0A6J5FGM0</accession>
<keyword evidence="4" id="KW-0560">Oxidoreductase</keyword>
<organism evidence="9 10">
    <name type="scientific">Paraburkholderia fynbosensis</name>
    <dbReference type="NCBI Taxonomy" id="1200993"/>
    <lineage>
        <taxon>Bacteria</taxon>
        <taxon>Pseudomonadati</taxon>
        <taxon>Pseudomonadota</taxon>
        <taxon>Betaproteobacteria</taxon>
        <taxon>Burkholderiales</taxon>
        <taxon>Burkholderiaceae</taxon>
        <taxon>Paraburkholderia</taxon>
    </lineage>
</organism>
<proteinExistence type="predicted"/>
<dbReference type="Pfam" id="PF04116">
    <property type="entry name" value="FA_hydroxylase"/>
    <property type="match status" value="1"/>
</dbReference>
<dbReference type="GO" id="GO:0005506">
    <property type="term" value="F:iron ion binding"/>
    <property type="evidence" value="ECO:0007669"/>
    <property type="project" value="InterPro"/>
</dbReference>
<evidence type="ECO:0000256" key="7">
    <source>
        <dbReference type="SAM" id="Phobius"/>
    </source>
</evidence>
<dbReference type="PANTHER" id="PTHR21624">
    <property type="entry name" value="STEROL DESATURASE-RELATED PROTEIN"/>
    <property type="match status" value="1"/>
</dbReference>
<dbReference type="Pfam" id="PF00657">
    <property type="entry name" value="Lipase_GDSL"/>
    <property type="match status" value="1"/>
</dbReference>
<keyword evidence="10" id="KW-1185">Reference proteome</keyword>
<evidence type="ECO:0000313" key="9">
    <source>
        <dbReference type="EMBL" id="CAB3779887.1"/>
    </source>
</evidence>
<dbReference type="GO" id="GO:0008610">
    <property type="term" value="P:lipid biosynthetic process"/>
    <property type="evidence" value="ECO:0007669"/>
    <property type="project" value="InterPro"/>
</dbReference>
<evidence type="ECO:0000256" key="2">
    <source>
        <dbReference type="ARBA" id="ARBA00022692"/>
    </source>
</evidence>
<feature type="transmembrane region" description="Helical" evidence="7">
    <location>
        <begin position="6"/>
        <end position="25"/>
    </location>
</feature>
<dbReference type="InterPro" id="IPR001087">
    <property type="entry name" value="GDSL"/>
</dbReference>
<protein>
    <recommendedName>
        <fullName evidence="8">Fatty acid hydroxylase domain-containing protein</fullName>
    </recommendedName>
</protein>
<evidence type="ECO:0000313" key="10">
    <source>
        <dbReference type="Proteomes" id="UP000494252"/>
    </source>
</evidence>
<dbReference type="SUPFAM" id="SSF52266">
    <property type="entry name" value="SGNH hydrolase"/>
    <property type="match status" value="1"/>
</dbReference>
<dbReference type="GO" id="GO:0012505">
    <property type="term" value="C:endomembrane system"/>
    <property type="evidence" value="ECO:0007669"/>
    <property type="project" value="UniProtKB-SubCell"/>
</dbReference>
<dbReference type="Proteomes" id="UP000494252">
    <property type="component" value="Unassembled WGS sequence"/>
</dbReference>
<dbReference type="AlphaFoldDB" id="A0A6J5FGM0"/>
<evidence type="ECO:0000256" key="4">
    <source>
        <dbReference type="ARBA" id="ARBA00023002"/>
    </source>
</evidence>
<keyword evidence="5" id="KW-0443">Lipid metabolism</keyword>
<evidence type="ECO:0000256" key="6">
    <source>
        <dbReference type="ARBA" id="ARBA00023136"/>
    </source>
</evidence>
<dbReference type="CDD" id="cd01847">
    <property type="entry name" value="Triacylglycerol_lipase_like"/>
    <property type="match status" value="1"/>
</dbReference>
<evidence type="ECO:0000259" key="8">
    <source>
        <dbReference type="Pfam" id="PF04116"/>
    </source>
</evidence>
<dbReference type="InterPro" id="IPR051689">
    <property type="entry name" value="Sterol_desaturase/TMEM195"/>
</dbReference>
<dbReference type="Gene3D" id="3.40.50.1110">
    <property type="entry name" value="SGNH hydrolase"/>
    <property type="match status" value="1"/>
</dbReference>